<organism evidence="2 3">
    <name type="scientific">Aminithiophilus ramosus</name>
    <dbReference type="NCBI Taxonomy" id="3029084"/>
    <lineage>
        <taxon>Bacteria</taxon>
        <taxon>Thermotogati</taxon>
        <taxon>Synergistota</taxon>
        <taxon>Synergistia</taxon>
        <taxon>Synergistales</taxon>
        <taxon>Aminithiophilaceae</taxon>
        <taxon>Aminithiophilus</taxon>
    </lineage>
</organism>
<sequence>MAIRPVDLFTVVPSPEEERFDTLLSGKGPWRLERIVSAGQSSPRSFWYDQDEDEWVTLLSGRATLLFADDDGSTESVDLLPGQALLIPAHRRHRVTSTSAEPPCLWLALHGKST</sequence>
<accession>A0A9Q7A927</accession>
<keyword evidence="3" id="KW-1185">Reference proteome</keyword>
<dbReference type="CDD" id="cd06981">
    <property type="entry name" value="cupin_reut_a1446"/>
    <property type="match status" value="1"/>
</dbReference>
<reference evidence="3" key="1">
    <citation type="submission" date="2021-04" db="EMBL/GenBank/DDBJ databases">
        <title>A novel Synergistetes isolate from a pyrite-forming mixed culture.</title>
        <authorList>
            <person name="Bunk B."/>
            <person name="Sproer C."/>
            <person name="Spring S."/>
            <person name="Pester M."/>
        </authorList>
    </citation>
    <scope>NUCLEOTIDE SEQUENCE [LARGE SCALE GENOMIC DNA]</scope>
    <source>
        <strain evidence="3">J.5.4.2-T.3.5.2</strain>
    </source>
</reference>
<dbReference type="InterPro" id="IPR011051">
    <property type="entry name" value="RmlC_Cupin_sf"/>
</dbReference>
<proteinExistence type="predicted"/>
<dbReference type="RefSeq" id="WP_274373952.1">
    <property type="nucleotide sequence ID" value="NZ_CP072943.1"/>
</dbReference>
<evidence type="ECO:0000259" key="1">
    <source>
        <dbReference type="Pfam" id="PF07883"/>
    </source>
</evidence>
<dbReference type="Proteomes" id="UP000671879">
    <property type="component" value="Chromosome"/>
</dbReference>
<protein>
    <submittedName>
        <fullName evidence="2">Cupin domain-containing protein</fullName>
    </submittedName>
</protein>
<dbReference type="EMBL" id="CP072943">
    <property type="protein sequence ID" value="QTX32701.1"/>
    <property type="molecule type" value="Genomic_DNA"/>
</dbReference>
<gene>
    <name evidence="2" type="ORF">KAR29_01810</name>
</gene>
<name>A0A9Q7A927_9BACT</name>
<dbReference type="Pfam" id="PF07883">
    <property type="entry name" value="Cupin_2"/>
    <property type="match status" value="1"/>
</dbReference>
<dbReference type="InterPro" id="IPR013096">
    <property type="entry name" value="Cupin_2"/>
</dbReference>
<dbReference type="InterPro" id="IPR014710">
    <property type="entry name" value="RmlC-like_jellyroll"/>
</dbReference>
<dbReference type="Gene3D" id="2.60.120.10">
    <property type="entry name" value="Jelly Rolls"/>
    <property type="match status" value="1"/>
</dbReference>
<evidence type="ECO:0000313" key="3">
    <source>
        <dbReference type="Proteomes" id="UP000671879"/>
    </source>
</evidence>
<dbReference type="AlphaFoldDB" id="A0A9Q7A927"/>
<feature type="domain" description="Cupin type-2" evidence="1">
    <location>
        <begin position="38"/>
        <end position="108"/>
    </location>
</feature>
<dbReference type="SUPFAM" id="SSF51182">
    <property type="entry name" value="RmlC-like cupins"/>
    <property type="match status" value="1"/>
</dbReference>
<evidence type="ECO:0000313" key="2">
    <source>
        <dbReference type="EMBL" id="QTX32701.1"/>
    </source>
</evidence>
<dbReference type="KEGG" id="aram:KAR29_01810"/>